<comment type="caution">
    <text evidence="1">The sequence shown here is derived from an EMBL/GenBank/DDBJ whole genome shotgun (WGS) entry which is preliminary data.</text>
</comment>
<dbReference type="Pfam" id="PF04255">
    <property type="entry name" value="DUF433"/>
    <property type="match status" value="1"/>
</dbReference>
<dbReference type="AlphaFoldDB" id="A0A8J6NJQ8"/>
<dbReference type="EMBL" id="JACNJH010000025">
    <property type="protein sequence ID" value="MBC8359850.1"/>
    <property type="molecule type" value="Genomic_DNA"/>
</dbReference>
<reference evidence="1 2" key="1">
    <citation type="submission" date="2020-08" db="EMBL/GenBank/DDBJ databases">
        <title>Bridging the membrane lipid divide: bacteria of the FCB group superphylum have the potential to synthesize archaeal ether lipids.</title>
        <authorList>
            <person name="Villanueva L."/>
            <person name="Von Meijenfeldt F.A.B."/>
            <person name="Westbye A.B."/>
            <person name="Yadav S."/>
            <person name="Hopmans E.C."/>
            <person name="Dutilh B.E."/>
            <person name="Sinninghe Damste J.S."/>
        </authorList>
    </citation>
    <scope>NUCLEOTIDE SEQUENCE [LARGE SCALE GENOMIC DNA]</scope>
    <source>
        <strain evidence="1">NIOZ-UU30</strain>
    </source>
</reference>
<evidence type="ECO:0000313" key="2">
    <source>
        <dbReference type="Proteomes" id="UP000603434"/>
    </source>
</evidence>
<proteinExistence type="predicted"/>
<dbReference type="InterPro" id="IPR007367">
    <property type="entry name" value="DUF433"/>
</dbReference>
<gene>
    <name evidence="1" type="ORF">H8E23_00435</name>
</gene>
<protein>
    <submittedName>
        <fullName evidence="1">DUF433 domain-containing protein</fullName>
    </submittedName>
</protein>
<dbReference type="InterPro" id="IPR036388">
    <property type="entry name" value="WH-like_DNA-bd_sf"/>
</dbReference>
<dbReference type="Proteomes" id="UP000603434">
    <property type="component" value="Unassembled WGS sequence"/>
</dbReference>
<dbReference type="PANTHER" id="PTHR34849:SF3">
    <property type="entry name" value="SSR2962 PROTEIN"/>
    <property type="match status" value="1"/>
</dbReference>
<dbReference type="InterPro" id="IPR009057">
    <property type="entry name" value="Homeodomain-like_sf"/>
</dbReference>
<name>A0A8J6NJQ8_9BACT</name>
<dbReference type="Gene3D" id="1.10.10.10">
    <property type="entry name" value="Winged helix-like DNA-binding domain superfamily/Winged helix DNA-binding domain"/>
    <property type="match status" value="1"/>
</dbReference>
<accession>A0A8J6NJQ8</accession>
<organism evidence="1 2">
    <name type="scientific">Candidatus Desulfatibia profunda</name>
    <dbReference type="NCBI Taxonomy" id="2841695"/>
    <lineage>
        <taxon>Bacteria</taxon>
        <taxon>Pseudomonadati</taxon>
        <taxon>Thermodesulfobacteriota</taxon>
        <taxon>Desulfobacteria</taxon>
        <taxon>Desulfobacterales</taxon>
        <taxon>Desulfobacterales incertae sedis</taxon>
        <taxon>Candidatus Desulfatibia</taxon>
    </lineage>
</organism>
<sequence>MDYKHRITTDPEILGGKPVIKGTRISVEFILELYASGATREDIIRSYPHLTEDDIHAALLYASRFLKNEIVEKSGYLQSTSD</sequence>
<dbReference type="SUPFAM" id="SSF46689">
    <property type="entry name" value="Homeodomain-like"/>
    <property type="match status" value="1"/>
</dbReference>
<dbReference type="PANTHER" id="PTHR34849">
    <property type="entry name" value="SSL5025 PROTEIN"/>
    <property type="match status" value="1"/>
</dbReference>
<evidence type="ECO:0000313" key="1">
    <source>
        <dbReference type="EMBL" id="MBC8359850.1"/>
    </source>
</evidence>